<dbReference type="GO" id="GO:0009234">
    <property type="term" value="P:menaquinone biosynthetic process"/>
    <property type="evidence" value="ECO:0007669"/>
    <property type="project" value="TreeGrafter"/>
</dbReference>
<gene>
    <name evidence="7" type="ORF">B9G79_15595</name>
</gene>
<feature type="transmembrane region" description="Helical" evidence="6">
    <location>
        <begin position="335"/>
        <end position="354"/>
    </location>
</feature>
<evidence type="ECO:0000256" key="3">
    <source>
        <dbReference type="ARBA" id="ARBA00022692"/>
    </source>
</evidence>
<dbReference type="PANTHER" id="PTHR13929">
    <property type="entry name" value="1,4-DIHYDROXY-2-NAPHTHOATE OCTAPRENYLTRANSFERASE"/>
    <property type="match status" value="1"/>
</dbReference>
<dbReference type="InterPro" id="IPR000537">
    <property type="entry name" value="UbiA_prenyltransferase"/>
</dbReference>
<dbReference type="Proteomes" id="UP000197003">
    <property type="component" value="Chromosome"/>
</dbReference>
<name>A0A1Z3NBQ9_BDEBC</name>
<evidence type="ECO:0000313" key="7">
    <source>
        <dbReference type="EMBL" id="ASD64886.1"/>
    </source>
</evidence>
<dbReference type="AlphaFoldDB" id="A0A1Z3NBQ9"/>
<keyword evidence="2 7" id="KW-0808">Transferase</keyword>
<reference evidence="7 8" key="1">
    <citation type="submission" date="2017-04" db="EMBL/GenBank/DDBJ databases">
        <title>Whole genome sequence of Bdellovibrio bacteriovorus strain SSB218315.</title>
        <authorList>
            <person name="Oyedara O."/>
            <person name="Rodriguez-Perez M.A."/>
        </authorList>
    </citation>
    <scope>NUCLEOTIDE SEQUENCE [LARGE SCALE GENOMIC DNA]</scope>
    <source>
        <strain evidence="7 8">SSB218315</strain>
    </source>
</reference>
<evidence type="ECO:0000256" key="6">
    <source>
        <dbReference type="SAM" id="Phobius"/>
    </source>
</evidence>
<feature type="transmembrane region" description="Helical" evidence="6">
    <location>
        <begin position="95"/>
        <end position="113"/>
    </location>
</feature>
<protein>
    <submittedName>
        <fullName evidence="7">1,4-dihydroxy-2-naphthoate octaprenyltransferase</fullName>
    </submittedName>
</protein>
<dbReference type="GO" id="GO:0016020">
    <property type="term" value="C:membrane"/>
    <property type="evidence" value="ECO:0007669"/>
    <property type="project" value="UniProtKB-SubCell"/>
</dbReference>
<feature type="transmembrane region" description="Helical" evidence="6">
    <location>
        <begin position="273"/>
        <end position="290"/>
    </location>
</feature>
<feature type="transmembrane region" description="Helical" evidence="6">
    <location>
        <begin position="66"/>
        <end position="83"/>
    </location>
</feature>
<dbReference type="Pfam" id="PF01040">
    <property type="entry name" value="UbiA"/>
    <property type="match status" value="1"/>
</dbReference>
<accession>A0A1Z3NBQ9</accession>
<evidence type="ECO:0000256" key="2">
    <source>
        <dbReference type="ARBA" id="ARBA00022679"/>
    </source>
</evidence>
<evidence type="ECO:0000256" key="4">
    <source>
        <dbReference type="ARBA" id="ARBA00022989"/>
    </source>
</evidence>
<dbReference type="InterPro" id="IPR026046">
    <property type="entry name" value="UBIAD1"/>
</dbReference>
<organism evidence="7 8">
    <name type="scientific">Bdellovibrio bacteriovorus</name>
    <dbReference type="NCBI Taxonomy" id="959"/>
    <lineage>
        <taxon>Bacteria</taxon>
        <taxon>Pseudomonadati</taxon>
        <taxon>Bdellovibrionota</taxon>
        <taxon>Bdellovibrionia</taxon>
        <taxon>Bdellovibrionales</taxon>
        <taxon>Pseudobdellovibrionaceae</taxon>
        <taxon>Bdellovibrio</taxon>
    </lineage>
</organism>
<dbReference type="EMBL" id="CP020946">
    <property type="protein sequence ID" value="ASD64886.1"/>
    <property type="molecule type" value="Genomic_DNA"/>
</dbReference>
<feature type="transmembrane region" description="Helical" evidence="6">
    <location>
        <begin position="227"/>
        <end position="244"/>
    </location>
</feature>
<feature type="transmembrane region" description="Helical" evidence="6">
    <location>
        <begin position="152"/>
        <end position="185"/>
    </location>
</feature>
<sequence>MSELITLSKKDAKFESYLLGTFSKTHRALPQQTLNVNSASELVTFRVLPLSEIAKPSLWAKLAQVYKVRTFLLIFLPLFLILTKNIDDHTMQDPVTTAIATIGVLLAFISINLRNDYMDHMKGVDRVLERSGSRAIQNGWITAAQVKHLSSFFLFMALVCAVPLVFAFPQLAGIFAVSLTVGLWAQFKKQNSFKYRIGGEFALFVMLGPLLTVGFQIAMGVPGDVEAFWLGCVWGWLVLFVVHLRNFMNIFPSSQAGFTNTVNWLGFDKARRLIAGWWILFLIFNLVYHLNYAGFYWGVYLTVVLAFASVGFIYKLKNISSPVGSEMRKVFRSGFYLFLIAIGMWVFECLWYLLR</sequence>
<proteinExistence type="predicted"/>
<evidence type="ECO:0000256" key="1">
    <source>
        <dbReference type="ARBA" id="ARBA00004141"/>
    </source>
</evidence>
<evidence type="ECO:0000313" key="8">
    <source>
        <dbReference type="Proteomes" id="UP000197003"/>
    </source>
</evidence>
<keyword evidence="4 6" id="KW-1133">Transmembrane helix</keyword>
<feature type="transmembrane region" description="Helical" evidence="6">
    <location>
        <begin position="296"/>
        <end position="314"/>
    </location>
</feature>
<dbReference type="RefSeq" id="WP_088566314.1">
    <property type="nucleotide sequence ID" value="NZ_CP020946.1"/>
</dbReference>
<dbReference type="CDD" id="cd13962">
    <property type="entry name" value="PT_UbiA_UBIAD1"/>
    <property type="match status" value="1"/>
</dbReference>
<dbReference type="PANTHER" id="PTHR13929:SF0">
    <property type="entry name" value="UBIA PRENYLTRANSFERASE DOMAIN-CONTAINING PROTEIN 1"/>
    <property type="match status" value="1"/>
</dbReference>
<dbReference type="OrthoDB" id="5289459at2"/>
<keyword evidence="5 6" id="KW-0472">Membrane</keyword>
<dbReference type="GO" id="GO:0042371">
    <property type="term" value="P:vitamin K biosynthetic process"/>
    <property type="evidence" value="ECO:0007669"/>
    <property type="project" value="TreeGrafter"/>
</dbReference>
<evidence type="ECO:0000256" key="5">
    <source>
        <dbReference type="ARBA" id="ARBA00023136"/>
    </source>
</evidence>
<dbReference type="GO" id="GO:0004659">
    <property type="term" value="F:prenyltransferase activity"/>
    <property type="evidence" value="ECO:0007669"/>
    <property type="project" value="InterPro"/>
</dbReference>
<keyword evidence="3 6" id="KW-0812">Transmembrane</keyword>
<feature type="transmembrane region" description="Helical" evidence="6">
    <location>
        <begin position="197"/>
        <end position="221"/>
    </location>
</feature>
<comment type="subcellular location">
    <subcellularLocation>
        <location evidence="1">Membrane</location>
        <topology evidence="1">Multi-pass membrane protein</topology>
    </subcellularLocation>
</comment>